<name>A0A928ZTP9_LEPEC</name>
<sequence>MDSKPLLRFFRYSFYLVLVCGLLYLLIPIKPLTFQVLSFDVVIRRLSVLIIVALFLERALEVYKLSYFSQKKECLTAQMRQRQLELDALLLMSSEDISKSEAVQESKERLFKAEENLQVHQDYTRQSILQVAIAFALLLSAVGLRSLEGIVQYPLPETTPEIFRLYLFRVLDVSLTAGLIAGGSEGLHSIIKKLYSFFPDASQQVIDSLQAIRKRHI</sequence>
<feature type="transmembrane region" description="Helical" evidence="1">
    <location>
        <begin position="12"/>
        <end position="29"/>
    </location>
</feature>
<protein>
    <submittedName>
        <fullName evidence="2">Uncharacterized protein</fullName>
    </submittedName>
</protein>
<gene>
    <name evidence="2" type="ORF">IQ260_08105</name>
</gene>
<dbReference type="EMBL" id="JADEXP010000050">
    <property type="protein sequence ID" value="MBE9066614.1"/>
    <property type="molecule type" value="Genomic_DNA"/>
</dbReference>
<organism evidence="2 3">
    <name type="scientific">Leptolyngbya cf. ectocarpi LEGE 11479</name>
    <dbReference type="NCBI Taxonomy" id="1828722"/>
    <lineage>
        <taxon>Bacteria</taxon>
        <taxon>Bacillati</taxon>
        <taxon>Cyanobacteriota</taxon>
        <taxon>Cyanophyceae</taxon>
        <taxon>Leptolyngbyales</taxon>
        <taxon>Leptolyngbyaceae</taxon>
        <taxon>Leptolyngbya group</taxon>
        <taxon>Leptolyngbya</taxon>
    </lineage>
</organism>
<comment type="caution">
    <text evidence="2">The sequence shown here is derived from an EMBL/GenBank/DDBJ whole genome shotgun (WGS) entry which is preliminary data.</text>
</comment>
<keyword evidence="1" id="KW-0472">Membrane</keyword>
<evidence type="ECO:0000313" key="3">
    <source>
        <dbReference type="Proteomes" id="UP000615026"/>
    </source>
</evidence>
<keyword evidence="1" id="KW-0812">Transmembrane</keyword>
<proteinExistence type="predicted"/>
<dbReference type="AlphaFoldDB" id="A0A928ZTP9"/>
<evidence type="ECO:0000313" key="2">
    <source>
        <dbReference type="EMBL" id="MBE9066614.1"/>
    </source>
</evidence>
<keyword evidence="3" id="KW-1185">Reference proteome</keyword>
<evidence type="ECO:0000256" key="1">
    <source>
        <dbReference type="SAM" id="Phobius"/>
    </source>
</evidence>
<dbReference type="Proteomes" id="UP000615026">
    <property type="component" value="Unassembled WGS sequence"/>
</dbReference>
<accession>A0A928ZTP9</accession>
<reference evidence="2" key="1">
    <citation type="submission" date="2020-10" db="EMBL/GenBank/DDBJ databases">
        <authorList>
            <person name="Castelo-Branco R."/>
            <person name="Eusebio N."/>
            <person name="Adriana R."/>
            <person name="Vieira A."/>
            <person name="Brugerolle De Fraissinette N."/>
            <person name="Rezende De Castro R."/>
            <person name="Schneider M.P."/>
            <person name="Vasconcelos V."/>
            <person name="Leao P.N."/>
        </authorList>
    </citation>
    <scope>NUCLEOTIDE SEQUENCE</scope>
    <source>
        <strain evidence="2">LEGE 11479</strain>
    </source>
</reference>
<dbReference type="RefSeq" id="WP_193992489.1">
    <property type="nucleotide sequence ID" value="NZ_JADEXP010000050.1"/>
</dbReference>
<keyword evidence="1" id="KW-1133">Transmembrane helix</keyword>